<dbReference type="AlphaFoldDB" id="L7W2K4"/>
<proteinExistence type="predicted"/>
<protein>
    <submittedName>
        <fullName evidence="1">Uncharacterized protein</fullName>
    </submittedName>
</protein>
<name>L7W2K4_9BACT</name>
<reference evidence="1" key="1">
    <citation type="submission" date="2012-09" db="EMBL/GenBank/DDBJ databases">
        <title>Metagenomic Characterization of a Microbial Community in Wastewater Detects High Levels of Antibiotic Resistance.</title>
        <authorList>
            <person name="Abrams M."/>
            <person name="Caldwell A."/>
            <person name="Vandaei E."/>
            <person name="Lee W."/>
            <person name="Perrott J."/>
            <person name="Khan S.Y."/>
            <person name="Ta J."/>
            <person name="Romero D."/>
            <person name="Nguyen V."/>
            <person name="Pourmand N."/>
            <person name="Ouverney C.C."/>
        </authorList>
    </citation>
    <scope>NUCLEOTIDE SEQUENCE</scope>
</reference>
<accession>L7W2K4</accession>
<sequence>MKEAKLAHGVGFLIFRKLRNVGWIGKNTSGIFYENFGG</sequence>
<evidence type="ECO:0000313" key="1">
    <source>
        <dbReference type="EMBL" id="AGC72855.1"/>
    </source>
</evidence>
<dbReference type="EMBL" id="JX649914">
    <property type="protein sequence ID" value="AGC72855.1"/>
    <property type="molecule type" value="Genomic_DNA"/>
</dbReference>
<organism evidence="1">
    <name type="scientific">uncultured bacterium A1Q1_fos_97</name>
    <dbReference type="NCBI Taxonomy" id="1256593"/>
    <lineage>
        <taxon>Bacteria</taxon>
        <taxon>environmental samples</taxon>
    </lineage>
</organism>